<dbReference type="OrthoDB" id="344692at2"/>
<comment type="subcellular location">
    <subcellularLocation>
        <location evidence="1 10">Cytoplasm</location>
    </subcellularLocation>
</comment>
<dbReference type="InterPro" id="IPR046886">
    <property type="entry name" value="RsmE_MTase_dom"/>
</dbReference>
<evidence type="ECO:0000256" key="6">
    <source>
        <dbReference type="ARBA" id="ARBA00022679"/>
    </source>
</evidence>
<evidence type="ECO:0000256" key="10">
    <source>
        <dbReference type="PIRNR" id="PIRNR015601"/>
    </source>
</evidence>
<dbReference type="GO" id="GO:0005737">
    <property type="term" value="C:cytoplasm"/>
    <property type="evidence" value="ECO:0007669"/>
    <property type="project" value="UniProtKB-SubCell"/>
</dbReference>
<evidence type="ECO:0000313" key="13">
    <source>
        <dbReference type="Proteomes" id="UP000297609"/>
    </source>
</evidence>
<dbReference type="AlphaFoldDB" id="A0A4R9JSW7"/>
<sequence>MNWIVIETSEINSETSVLVTGPRHEHIKNILKKKEGDLVQVVIPNVGNFRFQVIRLAENETVLKEVEVLPRELSPLSIECFFSLPRPQTTKKILHLAGAYGIESVFFFATETKNKEYWTSPVYTKEGSDLLFTGMSQTGNCQMPKVHMGKNENWKTFLESYTGTVQILDRVGTNEIEILREQGNATNQQLFVFGPESGWKESDWEFFERLSLNTVSLGNINLRTEFAFSSLLYFLFKN</sequence>
<accession>A0A4R9JSW7</accession>
<keyword evidence="7 10" id="KW-0949">S-adenosyl-L-methionine</keyword>
<evidence type="ECO:0000259" key="11">
    <source>
        <dbReference type="Pfam" id="PF04452"/>
    </source>
</evidence>
<organism evidence="12 13">
    <name type="scientific">Leptospira kemamanensis</name>
    <dbReference type="NCBI Taxonomy" id="2484942"/>
    <lineage>
        <taxon>Bacteria</taxon>
        <taxon>Pseudomonadati</taxon>
        <taxon>Spirochaetota</taxon>
        <taxon>Spirochaetia</taxon>
        <taxon>Leptospirales</taxon>
        <taxon>Leptospiraceae</taxon>
        <taxon>Leptospira</taxon>
    </lineage>
</organism>
<keyword evidence="5 10" id="KW-0489">Methyltransferase</keyword>
<keyword evidence="4 10" id="KW-0698">rRNA processing</keyword>
<dbReference type="EMBL" id="RQGG01000013">
    <property type="protein sequence ID" value="TGL55191.1"/>
    <property type="molecule type" value="Genomic_DNA"/>
</dbReference>
<feature type="domain" description="Ribosomal RNA small subunit methyltransferase E methyltransferase" evidence="11">
    <location>
        <begin position="74"/>
        <end position="230"/>
    </location>
</feature>
<dbReference type="RefSeq" id="WP_135618410.1">
    <property type="nucleotide sequence ID" value="NZ_RQGG01000013.1"/>
</dbReference>
<evidence type="ECO:0000256" key="9">
    <source>
        <dbReference type="ARBA" id="ARBA00047944"/>
    </source>
</evidence>
<dbReference type="SUPFAM" id="SSF75217">
    <property type="entry name" value="alpha/beta knot"/>
    <property type="match status" value="1"/>
</dbReference>
<proteinExistence type="inferred from homology"/>
<dbReference type="EC" id="2.1.1.193" evidence="10"/>
<dbReference type="Pfam" id="PF04452">
    <property type="entry name" value="Methyltrans_RNA"/>
    <property type="match status" value="1"/>
</dbReference>
<dbReference type="InterPro" id="IPR006700">
    <property type="entry name" value="RsmE"/>
</dbReference>
<protein>
    <recommendedName>
        <fullName evidence="10">Ribosomal RNA small subunit methyltransferase E</fullName>
        <ecNumber evidence="10">2.1.1.193</ecNumber>
    </recommendedName>
</protein>
<evidence type="ECO:0000256" key="8">
    <source>
        <dbReference type="ARBA" id="ARBA00025699"/>
    </source>
</evidence>
<dbReference type="PANTHER" id="PTHR30027">
    <property type="entry name" value="RIBOSOMAL RNA SMALL SUBUNIT METHYLTRANSFERASE E"/>
    <property type="match status" value="1"/>
</dbReference>
<comment type="catalytic activity">
    <reaction evidence="9 10">
        <text>uridine(1498) in 16S rRNA + S-adenosyl-L-methionine = N(3)-methyluridine(1498) in 16S rRNA + S-adenosyl-L-homocysteine + H(+)</text>
        <dbReference type="Rhea" id="RHEA:42920"/>
        <dbReference type="Rhea" id="RHEA-COMP:10283"/>
        <dbReference type="Rhea" id="RHEA-COMP:10284"/>
        <dbReference type="ChEBI" id="CHEBI:15378"/>
        <dbReference type="ChEBI" id="CHEBI:57856"/>
        <dbReference type="ChEBI" id="CHEBI:59789"/>
        <dbReference type="ChEBI" id="CHEBI:65315"/>
        <dbReference type="ChEBI" id="CHEBI:74502"/>
        <dbReference type="EC" id="2.1.1.193"/>
    </reaction>
</comment>
<evidence type="ECO:0000256" key="5">
    <source>
        <dbReference type="ARBA" id="ARBA00022603"/>
    </source>
</evidence>
<dbReference type="PANTHER" id="PTHR30027:SF3">
    <property type="entry name" value="16S RRNA (URACIL(1498)-N(3))-METHYLTRANSFERASE"/>
    <property type="match status" value="1"/>
</dbReference>
<dbReference type="PIRSF" id="PIRSF015601">
    <property type="entry name" value="MTase_slr0722"/>
    <property type="match status" value="1"/>
</dbReference>
<evidence type="ECO:0000256" key="3">
    <source>
        <dbReference type="ARBA" id="ARBA00022490"/>
    </source>
</evidence>
<comment type="function">
    <text evidence="8 10">Specifically methylates the N3 position of the uracil ring of uridine 1498 (m3U1498) in 16S rRNA. Acts on the fully assembled 30S ribosomal subunit.</text>
</comment>
<evidence type="ECO:0000256" key="4">
    <source>
        <dbReference type="ARBA" id="ARBA00022552"/>
    </source>
</evidence>
<name>A0A4R9JSW7_9LEPT</name>
<dbReference type="NCBIfam" id="TIGR00046">
    <property type="entry name" value="RsmE family RNA methyltransferase"/>
    <property type="match status" value="1"/>
</dbReference>
<dbReference type="Gene3D" id="3.40.1280.10">
    <property type="match status" value="1"/>
</dbReference>
<keyword evidence="13" id="KW-1185">Reference proteome</keyword>
<evidence type="ECO:0000256" key="2">
    <source>
        <dbReference type="ARBA" id="ARBA00005528"/>
    </source>
</evidence>
<dbReference type="GO" id="GO:0070042">
    <property type="term" value="F:rRNA (uridine-N3-)-methyltransferase activity"/>
    <property type="evidence" value="ECO:0007669"/>
    <property type="project" value="TreeGrafter"/>
</dbReference>
<dbReference type="Proteomes" id="UP000297609">
    <property type="component" value="Unassembled WGS sequence"/>
</dbReference>
<dbReference type="GO" id="GO:0070475">
    <property type="term" value="P:rRNA base methylation"/>
    <property type="evidence" value="ECO:0007669"/>
    <property type="project" value="TreeGrafter"/>
</dbReference>
<keyword evidence="3 10" id="KW-0963">Cytoplasm</keyword>
<gene>
    <name evidence="12" type="ORF">EHQ59_06195</name>
</gene>
<evidence type="ECO:0000313" key="12">
    <source>
        <dbReference type="EMBL" id="TGL55191.1"/>
    </source>
</evidence>
<comment type="similarity">
    <text evidence="2 10">Belongs to the RNA methyltransferase RsmE family.</text>
</comment>
<evidence type="ECO:0000256" key="7">
    <source>
        <dbReference type="ARBA" id="ARBA00022691"/>
    </source>
</evidence>
<evidence type="ECO:0000256" key="1">
    <source>
        <dbReference type="ARBA" id="ARBA00004496"/>
    </source>
</evidence>
<dbReference type="InterPro" id="IPR029028">
    <property type="entry name" value="Alpha/beta_knot_MTases"/>
</dbReference>
<dbReference type="InterPro" id="IPR029026">
    <property type="entry name" value="tRNA_m1G_MTases_N"/>
</dbReference>
<reference evidence="12" key="1">
    <citation type="journal article" date="2019" name="PLoS Negl. Trop. Dis.">
        <title>Revisiting the worldwide diversity of Leptospira species in the environment.</title>
        <authorList>
            <person name="Vincent A.T."/>
            <person name="Schiettekatte O."/>
            <person name="Bourhy P."/>
            <person name="Veyrier F.J."/>
            <person name="Picardeau M."/>
        </authorList>
    </citation>
    <scope>NUCLEOTIDE SEQUENCE [LARGE SCALE GENOMIC DNA]</scope>
    <source>
        <strain evidence="12">201702454</strain>
    </source>
</reference>
<comment type="caution">
    <text evidence="12">The sequence shown here is derived from an EMBL/GenBank/DDBJ whole genome shotgun (WGS) entry which is preliminary data.</text>
</comment>
<keyword evidence="6 10" id="KW-0808">Transferase</keyword>